<evidence type="ECO:0000313" key="1">
    <source>
        <dbReference type="EMBL" id="RCW42452.1"/>
    </source>
</evidence>
<comment type="caution">
    <text evidence="1">The sequence shown here is derived from an EMBL/GenBank/DDBJ whole genome shotgun (WGS) entry which is preliminary data.</text>
</comment>
<accession>A0A368VNK9</accession>
<dbReference type="OrthoDB" id="9785372at2"/>
<evidence type="ECO:0000313" key="2">
    <source>
        <dbReference type="Proteomes" id="UP000252415"/>
    </source>
</evidence>
<name>A0A368VNK9_9BACL</name>
<dbReference type="PANTHER" id="PTHR14097">
    <property type="entry name" value="OXIDOREDUCTASE HTATIP2"/>
    <property type="match status" value="1"/>
</dbReference>
<organism evidence="1 2">
    <name type="scientific">Paenibacillus prosopidis</name>
    <dbReference type="NCBI Taxonomy" id="630520"/>
    <lineage>
        <taxon>Bacteria</taxon>
        <taxon>Bacillati</taxon>
        <taxon>Bacillota</taxon>
        <taxon>Bacilli</taxon>
        <taxon>Bacillales</taxon>
        <taxon>Paenibacillaceae</taxon>
        <taxon>Paenibacillus</taxon>
    </lineage>
</organism>
<dbReference type="SUPFAM" id="SSF51735">
    <property type="entry name" value="NAD(P)-binding Rossmann-fold domains"/>
    <property type="match status" value="1"/>
</dbReference>
<dbReference type="RefSeq" id="WP_114382600.1">
    <property type="nucleotide sequence ID" value="NZ_QPJD01000016.1"/>
</dbReference>
<reference evidence="1 2" key="1">
    <citation type="submission" date="2018-07" db="EMBL/GenBank/DDBJ databases">
        <title>Genomic Encyclopedia of Type Strains, Phase III (KMG-III): the genomes of soil and plant-associated and newly described type strains.</title>
        <authorList>
            <person name="Whitman W."/>
        </authorList>
    </citation>
    <scope>NUCLEOTIDE SEQUENCE [LARGE SCALE GENOMIC DNA]</scope>
    <source>
        <strain evidence="1 2">CECT 7506</strain>
    </source>
</reference>
<dbReference type="EMBL" id="QPJD01000016">
    <property type="protein sequence ID" value="RCW42452.1"/>
    <property type="molecule type" value="Genomic_DNA"/>
</dbReference>
<dbReference type="AlphaFoldDB" id="A0A368VNK9"/>
<keyword evidence="2" id="KW-1185">Reference proteome</keyword>
<protein>
    <submittedName>
        <fullName evidence="1">Semialdehyde dehydrogenase family protein</fullName>
    </submittedName>
</protein>
<sequence>MKVIIFGATGMVGQSALRECLLDDKVQEILIIGRKRAVTEHKKIKQIELENVADLSSIEHDITGFDACFFSLGVSSAGMKEEEYTKITYDITLSVAKKLSGLNPQMTFIYVSGRGTDSSEKGRSMWARVKGKTENDLLRLPFKAAYMFRPGLIIPLNDVKSKTKLYQLVYDTLKPVYPLLKKLNGVITSEQVGKAMIHVASNGYSDPLIESQEIKKISMLI</sequence>
<proteinExistence type="predicted"/>
<dbReference type="PANTHER" id="PTHR14097:SF8">
    <property type="entry name" value="NAD(P)-BINDING DOMAIN-CONTAINING PROTEIN"/>
    <property type="match status" value="1"/>
</dbReference>
<dbReference type="Proteomes" id="UP000252415">
    <property type="component" value="Unassembled WGS sequence"/>
</dbReference>
<dbReference type="Gene3D" id="3.40.50.720">
    <property type="entry name" value="NAD(P)-binding Rossmann-like Domain"/>
    <property type="match status" value="1"/>
</dbReference>
<gene>
    <name evidence="1" type="ORF">DFP97_11614</name>
</gene>
<dbReference type="InterPro" id="IPR036291">
    <property type="entry name" value="NAD(P)-bd_dom_sf"/>
</dbReference>